<comment type="caution">
    <text evidence="6">The sequence shown here is derived from an EMBL/GenBank/DDBJ whole genome shotgun (WGS) entry which is preliminary data.</text>
</comment>
<dbReference type="Pfam" id="PF00037">
    <property type="entry name" value="Fer4"/>
    <property type="match status" value="1"/>
</dbReference>
<feature type="domain" description="4Fe-4S ferredoxin-type" evidence="5">
    <location>
        <begin position="558"/>
        <end position="587"/>
    </location>
</feature>
<dbReference type="Pfam" id="PF12838">
    <property type="entry name" value="Fer4_7"/>
    <property type="match status" value="1"/>
</dbReference>
<organism evidence="6 7">
    <name type="scientific">Noviherbaspirillum aridicola</name>
    <dbReference type="NCBI Taxonomy" id="2849687"/>
    <lineage>
        <taxon>Bacteria</taxon>
        <taxon>Pseudomonadati</taxon>
        <taxon>Pseudomonadota</taxon>
        <taxon>Betaproteobacteria</taxon>
        <taxon>Burkholderiales</taxon>
        <taxon>Oxalobacteraceae</taxon>
        <taxon>Noviherbaspirillum</taxon>
    </lineage>
</organism>
<dbReference type="InterPro" id="IPR017900">
    <property type="entry name" value="4Fe4S_Fe_S_CS"/>
</dbReference>
<dbReference type="InterPro" id="IPR017896">
    <property type="entry name" value="4Fe4S_Fe-S-bd"/>
</dbReference>
<dbReference type="Proteomes" id="UP000887222">
    <property type="component" value="Unassembled WGS sequence"/>
</dbReference>
<keyword evidence="3" id="KW-0408">Iron</keyword>
<feature type="domain" description="4Fe-4S ferredoxin-type" evidence="5">
    <location>
        <begin position="192"/>
        <end position="221"/>
    </location>
</feature>
<feature type="domain" description="4Fe-4S ferredoxin-type" evidence="5">
    <location>
        <begin position="341"/>
        <end position="370"/>
    </location>
</feature>
<accession>A0ABQ4Q4I2</accession>
<evidence type="ECO:0000259" key="5">
    <source>
        <dbReference type="PROSITE" id="PS51379"/>
    </source>
</evidence>
<dbReference type="SUPFAM" id="SSF54862">
    <property type="entry name" value="4Fe-4S ferredoxins"/>
    <property type="match status" value="1"/>
</dbReference>
<feature type="domain" description="4Fe-4S ferredoxin-type" evidence="5">
    <location>
        <begin position="589"/>
        <end position="618"/>
    </location>
</feature>
<keyword evidence="1" id="KW-0004">4Fe-4S</keyword>
<name>A0ABQ4Q4I2_9BURK</name>
<keyword evidence="2" id="KW-0479">Metal-binding</keyword>
<dbReference type="Gene3D" id="3.30.70.20">
    <property type="match status" value="3"/>
</dbReference>
<reference evidence="6 7" key="1">
    <citation type="journal article" date="2022" name="Int. J. Syst. Evol. Microbiol.">
        <title>Noviherbaspirillum aridicola sp. nov., isolated from an arid soil in Pakistan.</title>
        <authorList>
            <person name="Khan I.U."/>
            <person name="Saqib M."/>
            <person name="Amin A."/>
            <person name="Hussain F."/>
            <person name="Li L."/>
            <person name="Liu Y.H."/>
            <person name="Fang B.Z."/>
            <person name="Ahmed I."/>
            <person name="Li W.J."/>
        </authorList>
    </citation>
    <scope>NUCLEOTIDE SEQUENCE [LARGE SCALE GENOMIC DNA]</scope>
    <source>
        <strain evidence="6 7">NCCP-691</strain>
    </source>
</reference>
<dbReference type="Pfam" id="PF13187">
    <property type="entry name" value="Fer4_9"/>
    <property type="match status" value="1"/>
</dbReference>
<evidence type="ECO:0000313" key="7">
    <source>
        <dbReference type="Proteomes" id="UP000887222"/>
    </source>
</evidence>
<evidence type="ECO:0000256" key="2">
    <source>
        <dbReference type="ARBA" id="ARBA00022723"/>
    </source>
</evidence>
<proteinExistence type="predicted"/>
<dbReference type="EMBL" id="BPMK01000008">
    <property type="protein sequence ID" value="GIZ52064.1"/>
    <property type="molecule type" value="Genomic_DNA"/>
</dbReference>
<keyword evidence="4" id="KW-0411">Iron-sulfur</keyword>
<evidence type="ECO:0000256" key="4">
    <source>
        <dbReference type="ARBA" id="ARBA00023014"/>
    </source>
</evidence>
<sequence>MTTRFKVCDCNHTMPLDAAAGETLGRALGTDALKPASQLCRREVGQYLDMLDSPAQAVVACTQERALFAELAEQKQAVAPIRFVNIRETGGWGAQARQAVPKMAALLAAAALPDPEPVPEVEYRSGGNVLLVGPSERVLPWARRLSAQLDVSILLTSGHGGEPLMERRFPTYSGDRIRIDGWLGAFKVQWRQANPIDLELCTRCNACIEACPENAIDLSYQINLDACRDHRDCVKACGAIGAIDFTREATQREAAFDLIFDLSDEPLIKLHQPPQGYFAPGADLLKQAEQSLQLTQMVGEFTKPKFFVYKDKLCAHSRNKKTGCTACIDICSTAAISSDGDRVKVNPNLCMGCGACTTVCPSGAMGYAYPRPADLGLRVKTMLGAYAKAGGSQPALLLHSQEQGGALIEQLGRLAGSRAAQGLPARVMPVALHHSAAAGIDVWLSAIAWGASNVLILSTGDEAPQYLEALEAQIDLAQTILSALGYEGKHLLLLRAQDALELDVELRRAQPAAVPSQPGTFNIAAEKRNTLDFVFDHLLRHAPTPSAEIPLPAHAPFGAVTVNTSACTLCMSCVGACPEKALLDNPDRPQLRFIEKNCVQCGLCATTCPENAITLTPRLLLDARAKERVVLNETQPFHCIRCNKPFGTLQMVENMLGKLAGHGAFAGHLDRIKMCGDCRVIDMMQGGREASILDLKR</sequence>
<protein>
    <submittedName>
        <fullName evidence="6">4Fe-4S ferredoxin</fullName>
    </submittedName>
</protein>
<dbReference type="PROSITE" id="PS51379">
    <property type="entry name" value="4FE4S_FER_2"/>
    <property type="match status" value="4"/>
</dbReference>
<evidence type="ECO:0000313" key="6">
    <source>
        <dbReference type="EMBL" id="GIZ52064.1"/>
    </source>
</evidence>
<dbReference type="InterPro" id="IPR050572">
    <property type="entry name" value="Fe-S_Ferredoxin"/>
</dbReference>
<dbReference type="PANTHER" id="PTHR43687">
    <property type="entry name" value="ADENYLYLSULFATE REDUCTASE, BETA SUBUNIT"/>
    <property type="match status" value="1"/>
</dbReference>
<dbReference type="PROSITE" id="PS00198">
    <property type="entry name" value="4FE4S_FER_1"/>
    <property type="match status" value="3"/>
</dbReference>
<dbReference type="PANTHER" id="PTHR43687:SF4">
    <property type="entry name" value="BLR5484 PROTEIN"/>
    <property type="match status" value="1"/>
</dbReference>
<gene>
    <name evidence="6" type="ORF">NCCP691_20780</name>
</gene>
<evidence type="ECO:0000256" key="3">
    <source>
        <dbReference type="ARBA" id="ARBA00023004"/>
    </source>
</evidence>
<evidence type="ECO:0000256" key="1">
    <source>
        <dbReference type="ARBA" id="ARBA00022485"/>
    </source>
</evidence>
<dbReference type="RefSeq" id="WP_220808230.1">
    <property type="nucleotide sequence ID" value="NZ_BPMK01000008.1"/>
</dbReference>
<keyword evidence="7" id="KW-1185">Reference proteome</keyword>